<sequence length="178" mass="19472">MAGKPRNRLELRRQSEAAEPLDPMEDETEDVVEDVDDEEVAVRPKKKAKAPAKTKAKSTRAPKPAARMRIVWVVLNDAYKPIATFDYAQKEAAEAKAAEMTAKGKGTHFVQRTKEAMPEDAPGIGATIPRAEVAPSKTKAAAKAKLAEPIVDDLEDDDDEDDNDADSEPEDDVDDDDE</sequence>
<feature type="region of interest" description="Disordered" evidence="1">
    <location>
        <begin position="1"/>
        <end position="63"/>
    </location>
</feature>
<dbReference type="AlphaFoldDB" id="A0A1U7CND9"/>
<evidence type="ECO:0000313" key="2">
    <source>
        <dbReference type="EMBL" id="APW60452.1"/>
    </source>
</evidence>
<dbReference type="KEGG" id="pbor:BSF38_01920"/>
<reference evidence="3" key="1">
    <citation type="submission" date="2016-12" db="EMBL/GenBank/DDBJ databases">
        <title>Comparative genomics of four Isosphaeraceae planctomycetes: a common pool of plasmids and glycoside hydrolase genes.</title>
        <authorList>
            <person name="Ivanova A."/>
        </authorList>
    </citation>
    <scope>NUCLEOTIDE SEQUENCE [LARGE SCALE GENOMIC DNA]</scope>
    <source>
        <strain evidence="3">PX4</strain>
    </source>
</reference>
<feature type="compositionally biased region" description="Low complexity" evidence="1">
    <location>
        <begin position="134"/>
        <end position="144"/>
    </location>
</feature>
<dbReference type="EMBL" id="CP019082">
    <property type="protein sequence ID" value="APW60452.1"/>
    <property type="molecule type" value="Genomic_DNA"/>
</dbReference>
<evidence type="ECO:0000256" key="1">
    <source>
        <dbReference type="SAM" id="MobiDB-lite"/>
    </source>
</evidence>
<feature type="compositionally biased region" description="Acidic residues" evidence="1">
    <location>
        <begin position="22"/>
        <end position="39"/>
    </location>
</feature>
<name>A0A1U7CND9_9BACT</name>
<proteinExistence type="predicted"/>
<feature type="compositionally biased region" description="Basic residues" evidence="1">
    <location>
        <begin position="43"/>
        <end position="60"/>
    </location>
</feature>
<feature type="compositionally biased region" description="Basic and acidic residues" evidence="1">
    <location>
        <begin position="7"/>
        <end position="16"/>
    </location>
</feature>
<accession>A0A1U7CND9</accession>
<dbReference type="Proteomes" id="UP000186309">
    <property type="component" value="Chromosome"/>
</dbReference>
<feature type="compositionally biased region" description="Acidic residues" evidence="1">
    <location>
        <begin position="150"/>
        <end position="178"/>
    </location>
</feature>
<dbReference type="RefSeq" id="WP_076345102.1">
    <property type="nucleotide sequence ID" value="NZ_CP019082.1"/>
</dbReference>
<protein>
    <submittedName>
        <fullName evidence="2">Uncharacterized protein</fullName>
    </submittedName>
</protein>
<gene>
    <name evidence="2" type="ORF">BSF38_01920</name>
</gene>
<evidence type="ECO:0000313" key="3">
    <source>
        <dbReference type="Proteomes" id="UP000186309"/>
    </source>
</evidence>
<organism evidence="2 3">
    <name type="scientific">Paludisphaera borealis</name>
    <dbReference type="NCBI Taxonomy" id="1387353"/>
    <lineage>
        <taxon>Bacteria</taxon>
        <taxon>Pseudomonadati</taxon>
        <taxon>Planctomycetota</taxon>
        <taxon>Planctomycetia</taxon>
        <taxon>Isosphaerales</taxon>
        <taxon>Isosphaeraceae</taxon>
        <taxon>Paludisphaera</taxon>
    </lineage>
</organism>
<keyword evidence="3" id="KW-1185">Reference proteome</keyword>
<feature type="region of interest" description="Disordered" evidence="1">
    <location>
        <begin position="102"/>
        <end position="178"/>
    </location>
</feature>